<evidence type="ECO:0000256" key="3">
    <source>
        <dbReference type="ARBA" id="ARBA00022801"/>
    </source>
</evidence>
<dbReference type="PROSITE" id="PS00512">
    <property type="entry name" value="ALPHA_GALACTOSIDASE"/>
    <property type="match status" value="1"/>
</dbReference>
<keyword evidence="4 6" id="KW-1015">Disulfide bond</keyword>
<evidence type="ECO:0000256" key="2">
    <source>
        <dbReference type="ARBA" id="ARBA00022729"/>
    </source>
</evidence>
<evidence type="ECO:0000313" key="9">
    <source>
        <dbReference type="EMBL" id="SDD72224.1"/>
    </source>
</evidence>
<evidence type="ECO:0000256" key="7">
    <source>
        <dbReference type="SAM" id="SignalP"/>
    </source>
</evidence>
<keyword evidence="5 6" id="KW-0326">Glycosidase</keyword>
<evidence type="ECO:0000256" key="5">
    <source>
        <dbReference type="ARBA" id="ARBA00023295"/>
    </source>
</evidence>
<dbReference type="PRINTS" id="PR00740">
    <property type="entry name" value="GLHYDRLASE27"/>
</dbReference>
<gene>
    <name evidence="9" type="ORF">SAMN05216464_102378</name>
</gene>
<dbReference type="Pfam" id="PF05345">
    <property type="entry name" value="He_PIG"/>
    <property type="match status" value="1"/>
</dbReference>
<feature type="signal peptide" evidence="7">
    <location>
        <begin position="1"/>
        <end position="38"/>
    </location>
</feature>
<comment type="catalytic activity">
    <reaction evidence="6">
        <text>Hydrolysis of terminal, non-reducing alpha-D-galactose residues in alpha-D-galactosides, including galactose oligosaccharides, galactomannans and galactolipids.</text>
        <dbReference type="EC" id="3.2.1.22"/>
    </reaction>
</comment>
<dbReference type="EMBL" id="FNAI01000002">
    <property type="protein sequence ID" value="SDD72224.1"/>
    <property type="molecule type" value="Genomic_DNA"/>
</dbReference>
<comment type="similarity">
    <text evidence="1 6">Belongs to the glycosyl hydrolase 27 family.</text>
</comment>
<dbReference type="SUPFAM" id="SSF51445">
    <property type="entry name" value="(Trans)glycosidases"/>
    <property type="match status" value="1"/>
</dbReference>
<dbReference type="Proteomes" id="UP000199072">
    <property type="component" value="Unassembled WGS sequence"/>
</dbReference>
<dbReference type="CDD" id="cd14792">
    <property type="entry name" value="GH27"/>
    <property type="match status" value="1"/>
</dbReference>
<keyword evidence="2 7" id="KW-0732">Signal</keyword>
<dbReference type="InterPro" id="IPR013783">
    <property type="entry name" value="Ig-like_fold"/>
</dbReference>
<evidence type="ECO:0000256" key="6">
    <source>
        <dbReference type="RuleBase" id="RU361168"/>
    </source>
</evidence>
<feature type="domain" description="Glycosyl hydrolase family 98 putative carbohydrate-binding module" evidence="8">
    <location>
        <begin position="49"/>
        <end position="189"/>
    </location>
</feature>
<dbReference type="InterPro" id="IPR002241">
    <property type="entry name" value="Glyco_hydro_27"/>
</dbReference>
<dbReference type="InterPro" id="IPR013222">
    <property type="entry name" value="Glyco_hyd_98_carb-bd"/>
</dbReference>
<dbReference type="PANTHER" id="PTHR11452">
    <property type="entry name" value="ALPHA-GALACTOSIDASE/ALPHA-N-ACETYLGALACTOSAMINIDASE"/>
    <property type="match status" value="1"/>
</dbReference>
<dbReference type="GO" id="GO:0016020">
    <property type="term" value="C:membrane"/>
    <property type="evidence" value="ECO:0007669"/>
    <property type="project" value="InterPro"/>
</dbReference>
<name>A0A1G6X2F1_9SPHI</name>
<dbReference type="Pfam" id="PF16499">
    <property type="entry name" value="Melibiase_2"/>
    <property type="match status" value="1"/>
</dbReference>
<dbReference type="PANTHER" id="PTHR11452:SF75">
    <property type="entry name" value="ALPHA-GALACTOSIDASE MEL1"/>
    <property type="match status" value="1"/>
</dbReference>
<dbReference type="SUPFAM" id="SSF49313">
    <property type="entry name" value="Cadherin-like"/>
    <property type="match status" value="1"/>
</dbReference>
<dbReference type="Gene3D" id="2.60.120.1060">
    <property type="entry name" value="NPCBM/NEW2 domain"/>
    <property type="match status" value="1"/>
</dbReference>
<dbReference type="GO" id="GO:0005975">
    <property type="term" value="P:carbohydrate metabolic process"/>
    <property type="evidence" value="ECO:0007669"/>
    <property type="project" value="InterPro"/>
</dbReference>
<dbReference type="Pfam" id="PF08305">
    <property type="entry name" value="NPCBM"/>
    <property type="match status" value="1"/>
</dbReference>
<dbReference type="GO" id="GO:0004557">
    <property type="term" value="F:alpha-galactosidase activity"/>
    <property type="evidence" value="ECO:0007669"/>
    <property type="project" value="UniProtKB-EC"/>
</dbReference>
<dbReference type="OrthoDB" id="9807519at2"/>
<dbReference type="InterPro" id="IPR041233">
    <property type="entry name" value="Melibiase_C"/>
</dbReference>
<accession>A0A1G6X2F1</accession>
<dbReference type="SUPFAM" id="SSF51011">
    <property type="entry name" value="Glycosyl hydrolase domain"/>
    <property type="match status" value="1"/>
</dbReference>
<dbReference type="SUPFAM" id="SSF49785">
    <property type="entry name" value="Galactose-binding domain-like"/>
    <property type="match status" value="1"/>
</dbReference>
<organism evidence="9 10">
    <name type="scientific">Mucilaginibacter pineti</name>
    <dbReference type="NCBI Taxonomy" id="1391627"/>
    <lineage>
        <taxon>Bacteria</taxon>
        <taxon>Pseudomonadati</taxon>
        <taxon>Bacteroidota</taxon>
        <taxon>Sphingobacteriia</taxon>
        <taxon>Sphingobacteriales</taxon>
        <taxon>Sphingobacteriaceae</taxon>
        <taxon>Mucilaginibacter</taxon>
    </lineage>
</organism>
<evidence type="ECO:0000256" key="1">
    <source>
        <dbReference type="ARBA" id="ARBA00009743"/>
    </source>
</evidence>
<dbReference type="AlphaFoldDB" id="A0A1G6X2F1"/>
<dbReference type="EC" id="3.2.1.22" evidence="6"/>
<dbReference type="InterPro" id="IPR015919">
    <property type="entry name" value="Cadherin-like_sf"/>
</dbReference>
<keyword evidence="10" id="KW-1185">Reference proteome</keyword>
<dbReference type="InterPro" id="IPR008979">
    <property type="entry name" value="Galactose-bd-like_sf"/>
</dbReference>
<dbReference type="Gene3D" id="3.20.20.70">
    <property type="entry name" value="Aldolase class I"/>
    <property type="match status" value="1"/>
</dbReference>
<dbReference type="Pfam" id="PF17801">
    <property type="entry name" value="Melibiase_C"/>
    <property type="match status" value="1"/>
</dbReference>
<dbReference type="Gene3D" id="2.60.40.1180">
    <property type="entry name" value="Golgi alpha-mannosidase II"/>
    <property type="match status" value="1"/>
</dbReference>
<keyword evidence="3 6" id="KW-0378">Hydrolase</keyword>
<reference evidence="9 10" key="1">
    <citation type="submission" date="2016-10" db="EMBL/GenBank/DDBJ databases">
        <authorList>
            <person name="de Groot N.N."/>
        </authorList>
    </citation>
    <scope>NUCLEOTIDE SEQUENCE [LARGE SCALE GENOMIC DNA]</scope>
    <source>
        <strain evidence="9 10">47C3B</strain>
    </source>
</reference>
<dbReference type="FunFam" id="2.60.40.1180:FF:000008">
    <property type="entry name" value="Alpha-galactosidase"/>
    <property type="match status" value="1"/>
</dbReference>
<evidence type="ECO:0000256" key="4">
    <source>
        <dbReference type="ARBA" id="ARBA00023157"/>
    </source>
</evidence>
<dbReference type="InterPro" id="IPR000111">
    <property type="entry name" value="Glyco_hydro_27/36_CS"/>
</dbReference>
<dbReference type="STRING" id="1391627.SAMN05216464_102378"/>
<dbReference type="RefSeq" id="WP_091146272.1">
    <property type="nucleotide sequence ID" value="NZ_FNAI01000002.1"/>
</dbReference>
<sequence length="676" mass="71826">MICTTKSYQRFKSAKGNFALMLGLVAMASGGLSLPAFAQDASVLKAEKAGPDMQWVDSMDLSQIEQGWGQAKARRSVGDNPITLAGVVYPHGVGSHAASTITIALKGAATHFASMVGIDDETGKKGSVIFIVKADGKQLAKTPVLHVGDSPQLISVDVTGAKQLTLEVDDAGDGITEDHGDWAGAILTLKKGSTVKPSIFTVPSAPPRIVLQQVSVVPQIHGARVVGATPGHPFLFLIAATGKGPLSYSAKGLPAGLTLNKENGVISGSLSSAGSTNVLLTVTGSKGVAKRQLTIVGGENKLSLTPPMGWNSWNVWAGKVDKKKVEDAADQMIASGLAAHGYSYINVDDTWEAGRDDQGNILSNEKFPDMPGLSAYIHDKGLKFGIYSSPGPKTCADFTGSYQHDDKDAATYAAWGVDYLKYDWCSYGEIVKDDHSIAADMKPYQIMGSALGKVNRDILYSLCQYGMGDVWKWGADPSINGNCWRTTGDITDNWGSLKSIFESQPGHEKYAGPGHWNDPDMLMVGIVGFGNTHPTGLKPNEQILHVSMWSLLAAPLLIGCDMTKLDPFTLALLANDEMIDIDQDPLGKGASLIIKKDGKQVWVRPLFDGTKAVGLVNTGSAPQTVTVKWADLGIKGAQPVRDIWLHKNVGTLKGSYSVEVPAHGCVMLKIGTAKKV</sequence>
<dbReference type="SMART" id="SM00776">
    <property type="entry name" value="NPCBM"/>
    <property type="match status" value="1"/>
</dbReference>
<dbReference type="InterPro" id="IPR038637">
    <property type="entry name" value="NPCBM_sf"/>
</dbReference>
<dbReference type="InterPro" id="IPR013785">
    <property type="entry name" value="Aldolase_TIM"/>
</dbReference>
<feature type="chain" id="PRO_5011517530" description="Alpha-galactosidase" evidence="7">
    <location>
        <begin position="39"/>
        <end position="676"/>
    </location>
</feature>
<proteinExistence type="inferred from homology"/>
<dbReference type="InterPro" id="IPR017853">
    <property type="entry name" value="GH"/>
</dbReference>
<dbReference type="Gene3D" id="2.60.40.10">
    <property type="entry name" value="Immunoglobulins"/>
    <property type="match status" value="1"/>
</dbReference>
<protein>
    <recommendedName>
        <fullName evidence="6">Alpha-galactosidase</fullName>
        <ecNumber evidence="6">3.2.1.22</ecNumber>
    </recommendedName>
    <alternativeName>
        <fullName evidence="6">Melibiase</fullName>
    </alternativeName>
</protein>
<dbReference type="InterPro" id="IPR013780">
    <property type="entry name" value="Glyco_hydro_b"/>
</dbReference>
<evidence type="ECO:0000259" key="8">
    <source>
        <dbReference type="SMART" id="SM00776"/>
    </source>
</evidence>
<dbReference type="GO" id="GO:0005509">
    <property type="term" value="F:calcium ion binding"/>
    <property type="evidence" value="ECO:0007669"/>
    <property type="project" value="InterPro"/>
</dbReference>
<evidence type="ECO:0000313" key="10">
    <source>
        <dbReference type="Proteomes" id="UP000199072"/>
    </source>
</evidence>